<dbReference type="PANTHER" id="PTHR22931">
    <property type="entry name" value="PHOSPHOENOLPYRUVATE DIKINASE-RELATED"/>
    <property type="match status" value="1"/>
</dbReference>
<dbReference type="GO" id="GO:0016301">
    <property type="term" value="F:kinase activity"/>
    <property type="evidence" value="ECO:0007669"/>
    <property type="project" value="UniProtKB-KW"/>
</dbReference>
<evidence type="ECO:0000313" key="3">
    <source>
        <dbReference type="EMBL" id="TKV81515.1"/>
    </source>
</evidence>
<keyword evidence="3" id="KW-0670">Pyruvate</keyword>
<dbReference type="Pfam" id="PF00391">
    <property type="entry name" value="PEP-utilizers"/>
    <property type="match status" value="1"/>
</dbReference>
<dbReference type="RefSeq" id="WP_137478363.1">
    <property type="nucleotide sequence ID" value="NZ_SZZP01000006.1"/>
</dbReference>
<accession>A0A4V6CXS8</accession>
<dbReference type="InterPro" id="IPR013815">
    <property type="entry name" value="ATP_grasp_subdomain_1"/>
</dbReference>
<evidence type="ECO:0000313" key="4">
    <source>
        <dbReference type="Proteomes" id="UP000305095"/>
    </source>
</evidence>
<dbReference type="EMBL" id="SZZP01000006">
    <property type="protein sequence ID" value="TKV81515.1"/>
    <property type="molecule type" value="Genomic_DNA"/>
</dbReference>
<proteinExistence type="predicted"/>
<gene>
    <name evidence="3" type="ORF">FDV58_11595</name>
</gene>
<dbReference type="GO" id="GO:0050242">
    <property type="term" value="F:pyruvate, phosphate dikinase activity"/>
    <property type="evidence" value="ECO:0007669"/>
    <property type="project" value="InterPro"/>
</dbReference>
<dbReference type="PROSITE" id="PS00370">
    <property type="entry name" value="PEP_ENZYMES_PHOS_SITE"/>
    <property type="match status" value="1"/>
</dbReference>
<dbReference type="Proteomes" id="UP000305095">
    <property type="component" value="Unassembled WGS sequence"/>
</dbReference>
<dbReference type="Pfam" id="PF01326">
    <property type="entry name" value="PPDK_N"/>
    <property type="match status" value="2"/>
</dbReference>
<organism evidence="3 4">
    <name type="scientific">Bradyrhizobium elkanii</name>
    <dbReference type="NCBI Taxonomy" id="29448"/>
    <lineage>
        <taxon>Bacteria</taxon>
        <taxon>Pseudomonadati</taxon>
        <taxon>Pseudomonadota</taxon>
        <taxon>Alphaproteobacteria</taxon>
        <taxon>Hyphomicrobiales</taxon>
        <taxon>Nitrobacteraceae</taxon>
        <taxon>Bradyrhizobium</taxon>
    </lineage>
</organism>
<dbReference type="InterPro" id="IPR002192">
    <property type="entry name" value="PPDK_AMP/ATP-bd"/>
</dbReference>
<dbReference type="SUPFAM" id="SSF56059">
    <property type="entry name" value="Glutathione synthetase ATP-binding domain-like"/>
    <property type="match status" value="1"/>
</dbReference>
<dbReference type="InterPro" id="IPR018274">
    <property type="entry name" value="PEP_util_AS"/>
</dbReference>
<evidence type="ECO:0000259" key="2">
    <source>
        <dbReference type="Pfam" id="PF01326"/>
    </source>
</evidence>
<dbReference type="Gene3D" id="1.20.80.30">
    <property type="match status" value="1"/>
</dbReference>
<keyword evidence="3" id="KW-0418">Kinase</keyword>
<comment type="caution">
    <text evidence="3">The sequence shown here is derived from an EMBL/GenBank/DDBJ whole genome shotgun (WGS) entry which is preliminary data.</text>
</comment>
<name>A0A4V6CXS8_BRAEL</name>
<dbReference type="SUPFAM" id="SSF52009">
    <property type="entry name" value="Phosphohistidine domain"/>
    <property type="match status" value="1"/>
</dbReference>
<dbReference type="AlphaFoldDB" id="A0A4V6CXS8"/>
<feature type="domain" description="Pyruvate phosphate dikinase AMP/ATP-binding" evidence="2">
    <location>
        <begin position="57"/>
        <end position="291"/>
    </location>
</feature>
<dbReference type="InterPro" id="IPR036637">
    <property type="entry name" value="Phosphohistidine_dom_sf"/>
</dbReference>
<dbReference type="GO" id="GO:0005524">
    <property type="term" value="F:ATP binding"/>
    <property type="evidence" value="ECO:0007669"/>
    <property type="project" value="InterPro"/>
</dbReference>
<dbReference type="Gene3D" id="3.30.1490.20">
    <property type="entry name" value="ATP-grasp fold, A domain"/>
    <property type="match status" value="1"/>
</dbReference>
<keyword evidence="3" id="KW-0808">Transferase</keyword>
<reference evidence="3 4" key="1">
    <citation type="submission" date="2019-05" db="EMBL/GenBank/DDBJ databases">
        <title>Draft Genome of Bradyrhizobium elkanii strain SEMIA 938, Used in Commercial Inoculants for Lupinus spp. in Brazil.</title>
        <authorList>
            <person name="Hungria M."/>
            <person name="Delamuta J.R.M."/>
            <person name="Ribeiro R.A."/>
            <person name="Nogueira M.A."/>
        </authorList>
    </citation>
    <scope>NUCLEOTIDE SEQUENCE [LARGE SCALE GENOMIC DNA]</scope>
    <source>
        <strain evidence="3 4">Semia 938</strain>
    </source>
</reference>
<dbReference type="Gene3D" id="1.10.189.10">
    <property type="entry name" value="Pyruvate Phosphate Dikinase, domain 2"/>
    <property type="match status" value="1"/>
</dbReference>
<sequence length="541" mass="57308">MQIVCIGGESTVCHPAKEIGAKAANLARMATLGLAVPPAFVLPVGLCADIIGGRTLAERHLREGLKEGIAFLERATGRRFGHHGRPLLVSVRSGAARSMPGMLETVLNVGCTTRAVRGLVRSTGRPRLAWDCRRRFLERYAETVLGLDPAPFGARIAALTAEEGVASDRALDSEAIERLAGDEQALIEHGDDRWLEDADEQLEHAARAVYRSWMSERAQTYRRLQKLEHLPGTAVTVQAMVFGNGGLASGAGVAFSRDPSTGSAAPVVDLVLDAQGEDVVSGRRTADSAEMIAGALPALAADLGNVLTRLEREFGDVQDVEFTVEDGKLWILQTRPAKRTPRAALRIAIDLVHERLITPKQALERIADIDLASLVEISLVSADDPAVVGIGASGGIAVGRAVFDSDAARRLASSGDPVVLMRPDTSTADVAGFAVACGIVTSVGARTAHAALVARQMGRPCVVGCGGMTIDAAGEHAELGKSAISAGDWVTIDGDSGGIYLGRRETRTIRPEAELAEVARWRSELRESAGRRRRTRKSAAA</sequence>
<dbReference type="Gene3D" id="3.50.30.10">
    <property type="entry name" value="Phosphohistidine domain"/>
    <property type="match status" value="1"/>
</dbReference>
<dbReference type="Gene3D" id="3.30.470.20">
    <property type="entry name" value="ATP-grasp fold, B domain"/>
    <property type="match status" value="1"/>
</dbReference>
<feature type="domain" description="PEP-utilising enzyme mobile" evidence="1">
    <location>
        <begin position="416"/>
        <end position="497"/>
    </location>
</feature>
<dbReference type="PANTHER" id="PTHR22931:SF9">
    <property type="entry name" value="PYRUVATE, PHOSPHATE DIKINASE 1, CHLOROPLASTIC"/>
    <property type="match status" value="1"/>
</dbReference>
<protein>
    <submittedName>
        <fullName evidence="3">Pyruvate, phosphate dikinase</fullName>
    </submittedName>
</protein>
<dbReference type="InterPro" id="IPR008279">
    <property type="entry name" value="PEP-util_enz_mobile_dom"/>
</dbReference>
<feature type="domain" description="Pyruvate phosphate dikinase AMP/ATP-binding" evidence="2">
    <location>
        <begin position="301"/>
        <end position="350"/>
    </location>
</feature>
<dbReference type="InterPro" id="IPR010121">
    <property type="entry name" value="Pyruvate_phosphate_dikinase"/>
</dbReference>
<evidence type="ECO:0000259" key="1">
    <source>
        <dbReference type="Pfam" id="PF00391"/>
    </source>
</evidence>